<keyword evidence="6 7" id="KW-0472">Membrane</keyword>
<dbReference type="InterPro" id="IPR011701">
    <property type="entry name" value="MFS"/>
</dbReference>
<dbReference type="InterPro" id="IPR036259">
    <property type="entry name" value="MFS_trans_sf"/>
</dbReference>
<feature type="transmembrane region" description="Helical" evidence="7">
    <location>
        <begin position="270"/>
        <end position="288"/>
    </location>
</feature>
<feature type="transmembrane region" description="Helical" evidence="7">
    <location>
        <begin position="67"/>
        <end position="87"/>
    </location>
</feature>
<dbReference type="KEGG" id="mcui:G8O30_01620"/>
<dbReference type="Gene3D" id="1.20.1250.20">
    <property type="entry name" value="MFS general substrate transporter like domains"/>
    <property type="match status" value="2"/>
</dbReference>
<dbReference type="SUPFAM" id="SSF103473">
    <property type="entry name" value="MFS general substrate transporter"/>
    <property type="match status" value="1"/>
</dbReference>
<dbReference type="PROSITE" id="PS00216">
    <property type="entry name" value="SUGAR_TRANSPORT_1"/>
    <property type="match status" value="1"/>
</dbReference>
<evidence type="ECO:0000256" key="6">
    <source>
        <dbReference type="ARBA" id="ARBA00023136"/>
    </source>
</evidence>
<evidence type="ECO:0000256" key="5">
    <source>
        <dbReference type="ARBA" id="ARBA00022989"/>
    </source>
</evidence>
<dbReference type="InterPro" id="IPR005829">
    <property type="entry name" value="Sugar_transporter_CS"/>
</dbReference>
<dbReference type="Pfam" id="PF05977">
    <property type="entry name" value="MFS_3"/>
    <property type="match status" value="1"/>
</dbReference>
<dbReference type="EMBL" id="CP049742">
    <property type="protein sequence ID" value="QPC45760.1"/>
    <property type="molecule type" value="Genomic_DNA"/>
</dbReference>
<evidence type="ECO:0000256" key="2">
    <source>
        <dbReference type="ARBA" id="ARBA00022448"/>
    </source>
</evidence>
<sequence length="390" mass="42669">MSQAYRFWILVSAVAISGFSQGMLLPLISIIFEQQGMSSTLNGLHATALYIGIILVSPFLEKPLRLYGYKPMILTGGAIVVIALALFPFYQAVWFWFLLRLIIGIGDNALHFATQTWITSFSSESVRGRNIALYGLFFSLGFAIGPFMTKFLDIGPAFPFILSSLLCLVAWFLLLLLHNEKPEVTSSSGSVDKGFPRIKKLLTWSWVAFLPPFGYGFLESSLHGVYPIYALRIDLNVELIAILLASFSIGGILFQLPLGVISDKIGRRRVLTLISLLGGTIFFIGSFLEAQPHLLVGSIFLAGMMLGSTFSMGISYMTDLVPKNFLPLGNVVCGVAFSVGSLTGPILGGLFLAAFPNVSLLVLFAVLFLIIFVSIMLFKEREQEQMSAAA</sequence>
<evidence type="ECO:0000256" key="3">
    <source>
        <dbReference type="ARBA" id="ARBA00022475"/>
    </source>
</evidence>
<keyword evidence="10" id="KW-1185">Reference proteome</keyword>
<dbReference type="InterPro" id="IPR010290">
    <property type="entry name" value="TM_effector"/>
</dbReference>
<feature type="transmembrane region" description="Helical" evidence="7">
    <location>
        <begin position="198"/>
        <end position="218"/>
    </location>
</feature>
<keyword evidence="4 7" id="KW-0812">Transmembrane</keyword>
<dbReference type="CDD" id="cd17477">
    <property type="entry name" value="MFS_YcaD_like"/>
    <property type="match status" value="1"/>
</dbReference>
<evidence type="ECO:0000313" key="10">
    <source>
        <dbReference type="Proteomes" id="UP000593626"/>
    </source>
</evidence>
<name>A0A7S8C990_9BACI</name>
<organism evidence="9 10">
    <name type="scientific">Mangrovibacillus cuniculi</name>
    <dbReference type="NCBI Taxonomy" id="2593652"/>
    <lineage>
        <taxon>Bacteria</taxon>
        <taxon>Bacillati</taxon>
        <taxon>Bacillota</taxon>
        <taxon>Bacilli</taxon>
        <taxon>Bacillales</taxon>
        <taxon>Bacillaceae</taxon>
        <taxon>Mangrovibacillus</taxon>
    </lineage>
</organism>
<comment type="subcellular location">
    <subcellularLocation>
        <location evidence="1">Cell membrane</location>
        <topology evidence="1">Multi-pass membrane protein</topology>
    </subcellularLocation>
</comment>
<dbReference type="PANTHER" id="PTHR23521">
    <property type="entry name" value="TRANSPORTER MFS SUPERFAMILY"/>
    <property type="match status" value="1"/>
</dbReference>
<feature type="domain" description="Major facilitator superfamily (MFS) profile" evidence="8">
    <location>
        <begin position="6"/>
        <end position="383"/>
    </location>
</feature>
<dbReference type="GO" id="GO:0022857">
    <property type="term" value="F:transmembrane transporter activity"/>
    <property type="evidence" value="ECO:0007669"/>
    <property type="project" value="InterPro"/>
</dbReference>
<dbReference type="PANTHER" id="PTHR23521:SF2">
    <property type="entry name" value="TRANSPORTER MFS SUPERFAMILY"/>
    <property type="match status" value="1"/>
</dbReference>
<keyword evidence="2" id="KW-0813">Transport</keyword>
<accession>A0A7S8C990</accession>
<dbReference type="GO" id="GO:0005886">
    <property type="term" value="C:plasma membrane"/>
    <property type="evidence" value="ECO:0007669"/>
    <property type="project" value="UniProtKB-SubCell"/>
</dbReference>
<dbReference type="PROSITE" id="PS50850">
    <property type="entry name" value="MFS"/>
    <property type="match status" value="1"/>
</dbReference>
<protein>
    <submittedName>
        <fullName evidence="9">MFS transporter</fullName>
    </submittedName>
</protein>
<evidence type="ECO:0000313" key="9">
    <source>
        <dbReference type="EMBL" id="QPC45760.1"/>
    </source>
</evidence>
<dbReference type="RefSeq" id="WP_239673278.1">
    <property type="nucleotide sequence ID" value="NZ_CP049742.1"/>
</dbReference>
<feature type="transmembrane region" description="Helical" evidence="7">
    <location>
        <begin position="294"/>
        <end position="316"/>
    </location>
</feature>
<dbReference type="AlphaFoldDB" id="A0A7S8C990"/>
<keyword evidence="5 7" id="KW-1133">Transmembrane helix</keyword>
<reference evidence="9 10" key="1">
    <citation type="submission" date="2019-07" db="EMBL/GenBank/DDBJ databases">
        <title>Genome sequence of 2 isolates from Red Sea Mangroves.</title>
        <authorList>
            <person name="Sefrji F."/>
            <person name="Michoud G."/>
            <person name="Merlino G."/>
            <person name="Daffonchio D."/>
        </authorList>
    </citation>
    <scope>NUCLEOTIDE SEQUENCE [LARGE SCALE GENOMIC DNA]</scope>
    <source>
        <strain evidence="9 10">R1DC41</strain>
    </source>
</reference>
<feature type="transmembrane region" description="Helical" evidence="7">
    <location>
        <begin position="358"/>
        <end position="378"/>
    </location>
</feature>
<feature type="transmembrane region" description="Helical" evidence="7">
    <location>
        <begin position="157"/>
        <end position="177"/>
    </location>
</feature>
<dbReference type="InterPro" id="IPR047200">
    <property type="entry name" value="MFS_YcaD-like"/>
</dbReference>
<gene>
    <name evidence="9" type="ORF">G8O30_01620</name>
</gene>
<feature type="transmembrane region" description="Helical" evidence="7">
    <location>
        <begin position="238"/>
        <end position="258"/>
    </location>
</feature>
<evidence type="ECO:0000256" key="7">
    <source>
        <dbReference type="SAM" id="Phobius"/>
    </source>
</evidence>
<evidence type="ECO:0000256" key="4">
    <source>
        <dbReference type="ARBA" id="ARBA00022692"/>
    </source>
</evidence>
<feature type="transmembrane region" description="Helical" evidence="7">
    <location>
        <begin position="44"/>
        <end position="60"/>
    </location>
</feature>
<evidence type="ECO:0000256" key="1">
    <source>
        <dbReference type="ARBA" id="ARBA00004651"/>
    </source>
</evidence>
<dbReference type="Proteomes" id="UP000593626">
    <property type="component" value="Chromosome"/>
</dbReference>
<dbReference type="InterPro" id="IPR020846">
    <property type="entry name" value="MFS_dom"/>
</dbReference>
<feature type="transmembrane region" description="Helical" evidence="7">
    <location>
        <begin position="7"/>
        <end position="32"/>
    </location>
</feature>
<dbReference type="Pfam" id="PF07690">
    <property type="entry name" value="MFS_1"/>
    <property type="match status" value="1"/>
</dbReference>
<feature type="transmembrane region" description="Helical" evidence="7">
    <location>
        <begin position="131"/>
        <end position="151"/>
    </location>
</feature>
<keyword evidence="3" id="KW-1003">Cell membrane</keyword>
<feature type="transmembrane region" description="Helical" evidence="7">
    <location>
        <begin position="328"/>
        <end position="352"/>
    </location>
</feature>
<proteinExistence type="predicted"/>
<evidence type="ECO:0000259" key="8">
    <source>
        <dbReference type="PROSITE" id="PS50850"/>
    </source>
</evidence>